<dbReference type="InterPro" id="IPR007163">
    <property type="entry name" value="VCA0040-like"/>
</dbReference>
<evidence type="ECO:0000313" key="4">
    <source>
        <dbReference type="Proteomes" id="UP001575105"/>
    </source>
</evidence>
<evidence type="ECO:0000256" key="2">
    <source>
        <dbReference type="SAM" id="Phobius"/>
    </source>
</evidence>
<dbReference type="PANTHER" id="PTHR37308">
    <property type="entry name" value="INTEGRAL MEMBRANE PROTEIN"/>
    <property type="match status" value="1"/>
</dbReference>
<dbReference type="RefSeq" id="WP_425344545.1">
    <property type="nucleotide sequence ID" value="NZ_JBGUBD010000003.1"/>
</dbReference>
<accession>A0ABV4U1Y3</accession>
<feature type="region of interest" description="Disordered" evidence="1">
    <location>
        <begin position="1"/>
        <end position="24"/>
    </location>
</feature>
<feature type="transmembrane region" description="Helical" evidence="2">
    <location>
        <begin position="276"/>
        <end position="294"/>
    </location>
</feature>
<dbReference type="Pfam" id="PF04018">
    <property type="entry name" value="VCA0040-like"/>
    <property type="match status" value="1"/>
</dbReference>
<feature type="transmembrane region" description="Helical" evidence="2">
    <location>
        <begin position="243"/>
        <end position="264"/>
    </location>
</feature>
<reference evidence="3 4" key="1">
    <citation type="submission" date="2024-08" db="EMBL/GenBank/DDBJ databases">
        <title>Whole-genome sequencing of halo(alkali)philic microorganisms from hypersaline lakes.</title>
        <authorList>
            <person name="Sorokin D.Y."/>
            <person name="Merkel A.Y."/>
            <person name="Messina E."/>
            <person name="Yakimov M."/>
        </authorList>
    </citation>
    <scope>NUCLEOTIDE SEQUENCE [LARGE SCALE GENOMIC DNA]</scope>
    <source>
        <strain evidence="3 4">AB-hyl4</strain>
    </source>
</reference>
<feature type="transmembrane region" description="Helical" evidence="2">
    <location>
        <begin position="208"/>
        <end position="223"/>
    </location>
</feature>
<evidence type="ECO:0000256" key="1">
    <source>
        <dbReference type="SAM" id="MobiDB-lite"/>
    </source>
</evidence>
<organism evidence="3 4">
    <name type="scientific">Natronomicrosphaera hydrolytica</name>
    <dbReference type="NCBI Taxonomy" id="3242702"/>
    <lineage>
        <taxon>Bacteria</taxon>
        <taxon>Pseudomonadati</taxon>
        <taxon>Planctomycetota</taxon>
        <taxon>Phycisphaerae</taxon>
        <taxon>Phycisphaerales</taxon>
        <taxon>Phycisphaeraceae</taxon>
        <taxon>Natronomicrosphaera</taxon>
    </lineage>
</organism>
<dbReference type="Proteomes" id="UP001575105">
    <property type="component" value="Unassembled WGS sequence"/>
</dbReference>
<keyword evidence="2" id="KW-0812">Transmembrane</keyword>
<keyword evidence="2" id="KW-1133">Transmembrane helix</keyword>
<feature type="compositionally biased region" description="Low complexity" evidence="1">
    <location>
        <begin position="7"/>
        <end position="24"/>
    </location>
</feature>
<name>A0ABV4U1Y3_9BACT</name>
<evidence type="ECO:0000313" key="3">
    <source>
        <dbReference type="EMBL" id="MFA9477616.1"/>
    </source>
</evidence>
<keyword evidence="4" id="KW-1185">Reference proteome</keyword>
<feature type="transmembrane region" description="Helical" evidence="2">
    <location>
        <begin position="153"/>
        <end position="172"/>
    </location>
</feature>
<gene>
    <name evidence="3" type="ORF">ACERK3_04835</name>
</gene>
<proteinExistence type="predicted"/>
<feature type="transmembrane region" description="Helical" evidence="2">
    <location>
        <begin position="52"/>
        <end position="75"/>
    </location>
</feature>
<feature type="transmembrane region" description="Helical" evidence="2">
    <location>
        <begin position="125"/>
        <end position="146"/>
    </location>
</feature>
<protein>
    <submittedName>
        <fullName evidence="3">DUF368 domain-containing protein</fullName>
    </submittedName>
</protein>
<comment type="caution">
    <text evidence="3">The sequence shown here is derived from an EMBL/GenBank/DDBJ whole genome shotgun (WGS) entry which is preliminary data.</text>
</comment>
<dbReference type="EMBL" id="JBGUBD010000003">
    <property type="protein sequence ID" value="MFA9477616.1"/>
    <property type="molecule type" value="Genomic_DNA"/>
</dbReference>
<sequence length="367" mass="37952">MQPESKSTPAPAGTPGSPGTPGTPAVPAVPAAASLARLAAPLLAVRAALGGFLMGLANLVPGISGGTMLVAAGIYPQFVQAIANATRLRFTRHSLLVLIIVAFAAVVGIVGLAGLLGQLVVEQTWIMYSLFIGLTLGGVPVVWAMSPKRDGPFWIGAAAGFAAMAALAFVQMMRVGEDGPDSSGFILMFIAGTVGAGAMILPGLSGGYLLLVLGVYVTILNAIDQTRQAVQAADWAALREPVLSVVLPVALGVFIGIVVIANALKFVLDRFPRITLGVLLGLLLGAVVGLWPFQHGVPPEAGEMLKGQPVVLVDDQLFFENTGRPVEPKDYPRQFFEPDAAQVIGSLTLTVVGLAITGLVARLGRKR</sequence>
<keyword evidence="2" id="KW-0472">Membrane</keyword>
<feature type="transmembrane region" description="Helical" evidence="2">
    <location>
        <begin position="340"/>
        <end position="361"/>
    </location>
</feature>
<feature type="transmembrane region" description="Helical" evidence="2">
    <location>
        <begin position="95"/>
        <end position="119"/>
    </location>
</feature>
<feature type="transmembrane region" description="Helical" evidence="2">
    <location>
        <begin position="184"/>
        <end position="201"/>
    </location>
</feature>
<dbReference type="PANTHER" id="PTHR37308:SF1">
    <property type="entry name" value="POLYPRENYL-PHOSPHATE TRANSPORTER"/>
    <property type="match status" value="1"/>
</dbReference>